<gene>
    <name evidence="4" type="ORF">Asera_25590</name>
</gene>
<dbReference type="EMBL" id="AP023354">
    <property type="protein sequence ID" value="BCJ28451.1"/>
    <property type="molecule type" value="Genomic_DNA"/>
</dbReference>
<comment type="subcellular location">
    <subcellularLocation>
        <location evidence="1">Secreted</location>
    </subcellularLocation>
</comment>
<dbReference type="InterPro" id="IPR051398">
    <property type="entry name" value="Polysacch_Deacetylase"/>
</dbReference>
<sequence length="269" mass="29010">MADPPGPATLPVLMYHSVSTVPAGPLAELAVPQRRLREHLAALASAGYRLVGLSDALDLVSGGFTDPVVAVTFDDGYADFLDALPILLAVGAGATLYPVVGQLGDEADWLGDRAGLFGRLLDWPELDEVAAAGVEIGCHGLTHRPLDVLPRGQVDEELRIARERLTERYGRRIRSFCYPHGYQDAAVRAAVARHGYDNACIVGRALHTIGADRFAVSRLLPTPEQTGEQVVELVETGGPAWAARLRALGQPAWRLVRRQVFRISGRVLT</sequence>
<dbReference type="PANTHER" id="PTHR34216">
    <property type="match status" value="1"/>
</dbReference>
<reference evidence="4" key="1">
    <citation type="submission" date="2020-08" db="EMBL/GenBank/DDBJ databases">
        <title>Whole genome shotgun sequence of Actinocatenispora sera NBRC 101916.</title>
        <authorList>
            <person name="Komaki H."/>
            <person name="Tamura T."/>
        </authorList>
    </citation>
    <scope>NUCLEOTIDE SEQUENCE</scope>
    <source>
        <strain evidence="4">NBRC 101916</strain>
    </source>
</reference>
<protein>
    <recommendedName>
        <fullName evidence="3">NodB homology domain-containing protein</fullName>
    </recommendedName>
</protein>
<keyword evidence="2" id="KW-0732">Signal</keyword>
<evidence type="ECO:0000259" key="3">
    <source>
        <dbReference type="PROSITE" id="PS51677"/>
    </source>
</evidence>
<dbReference type="Pfam" id="PF01522">
    <property type="entry name" value="Polysacc_deac_1"/>
    <property type="match status" value="1"/>
</dbReference>
<proteinExistence type="predicted"/>
<dbReference type="KEGG" id="aser:Asera_25590"/>
<evidence type="ECO:0000313" key="4">
    <source>
        <dbReference type="EMBL" id="BCJ28451.1"/>
    </source>
</evidence>
<dbReference type="RefSeq" id="WP_169745824.1">
    <property type="nucleotide sequence ID" value="NZ_AP023354.1"/>
</dbReference>
<feature type="domain" description="NodB homology" evidence="3">
    <location>
        <begin position="67"/>
        <end position="269"/>
    </location>
</feature>
<dbReference type="CDD" id="cd10918">
    <property type="entry name" value="CE4_NodB_like_5s_6s"/>
    <property type="match status" value="1"/>
</dbReference>
<dbReference type="PROSITE" id="PS51677">
    <property type="entry name" value="NODB"/>
    <property type="match status" value="1"/>
</dbReference>
<dbReference type="Gene3D" id="3.20.20.370">
    <property type="entry name" value="Glycoside hydrolase/deacetylase"/>
    <property type="match status" value="1"/>
</dbReference>
<dbReference type="PANTHER" id="PTHR34216:SF3">
    <property type="entry name" value="POLY-BETA-1,6-N-ACETYL-D-GLUCOSAMINE N-DEACETYLASE"/>
    <property type="match status" value="1"/>
</dbReference>
<dbReference type="SUPFAM" id="SSF88713">
    <property type="entry name" value="Glycoside hydrolase/deacetylase"/>
    <property type="match status" value="1"/>
</dbReference>
<name>A0A810L205_9ACTN</name>
<dbReference type="InterPro" id="IPR011330">
    <property type="entry name" value="Glyco_hydro/deAcase_b/a-brl"/>
</dbReference>
<organism evidence="4 5">
    <name type="scientific">Actinocatenispora sera</name>
    <dbReference type="NCBI Taxonomy" id="390989"/>
    <lineage>
        <taxon>Bacteria</taxon>
        <taxon>Bacillati</taxon>
        <taxon>Actinomycetota</taxon>
        <taxon>Actinomycetes</taxon>
        <taxon>Micromonosporales</taxon>
        <taxon>Micromonosporaceae</taxon>
        <taxon>Actinocatenispora</taxon>
    </lineage>
</organism>
<dbReference type="GO" id="GO:0005576">
    <property type="term" value="C:extracellular region"/>
    <property type="evidence" value="ECO:0007669"/>
    <property type="project" value="UniProtKB-SubCell"/>
</dbReference>
<dbReference type="InterPro" id="IPR002509">
    <property type="entry name" value="NODB_dom"/>
</dbReference>
<evidence type="ECO:0000256" key="2">
    <source>
        <dbReference type="ARBA" id="ARBA00022729"/>
    </source>
</evidence>
<evidence type="ECO:0000256" key="1">
    <source>
        <dbReference type="ARBA" id="ARBA00004613"/>
    </source>
</evidence>
<dbReference type="GO" id="GO:0005975">
    <property type="term" value="P:carbohydrate metabolic process"/>
    <property type="evidence" value="ECO:0007669"/>
    <property type="project" value="InterPro"/>
</dbReference>
<dbReference type="Proteomes" id="UP000680750">
    <property type="component" value="Chromosome"/>
</dbReference>
<dbReference type="AlphaFoldDB" id="A0A810L205"/>
<evidence type="ECO:0000313" key="5">
    <source>
        <dbReference type="Proteomes" id="UP000680750"/>
    </source>
</evidence>
<accession>A0A810L205</accession>
<dbReference type="GO" id="GO:0016810">
    <property type="term" value="F:hydrolase activity, acting on carbon-nitrogen (but not peptide) bonds"/>
    <property type="evidence" value="ECO:0007669"/>
    <property type="project" value="InterPro"/>
</dbReference>
<keyword evidence="5" id="KW-1185">Reference proteome</keyword>